<protein>
    <submittedName>
        <fullName evidence="2">UPF0225 protein YchJ</fullName>
    </submittedName>
</protein>
<dbReference type="STRING" id="990268.JCM19235_4561"/>
<accession>A0A090RYI8</accession>
<dbReference type="Gene3D" id="3.10.450.50">
    <property type="match status" value="1"/>
</dbReference>
<feature type="domain" description="YchJ-like middle NTF2-like" evidence="1">
    <location>
        <begin position="19"/>
        <end position="80"/>
    </location>
</feature>
<dbReference type="SUPFAM" id="SSF54427">
    <property type="entry name" value="NTF2-like"/>
    <property type="match status" value="1"/>
</dbReference>
<dbReference type="InterPro" id="IPR032710">
    <property type="entry name" value="NTF2-like_dom_sf"/>
</dbReference>
<dbReference type="InterPro" id="IPR048469">
    <property type="entry name" value="YchJ-like_M"/>
</dbReference>
<keyword evidence="3" id="KW-1185">Reference proteome</keyword>
<sequence>MNYQECCQPIHNDVTLAKKPEQLMRARYSAHLTKNVDFVVATYHPNCHAEQDRQAIADSVNSDWARLEVINSEDGLHENEAM</sequence>
<dbReference type="Pfam" id="PF17775">
    <property type="entry name" value="YchJ_M-like"/>
    <property type="match status" value="1"/>
</dbReference>
<reference evidence="2 3" key="1">
    <citation type="submission" date="2014-09" db="EMBL/GenBank/DDBJ databases">
        <title>Vibrio maritimus JCM 19235. (C45) whole genome shotgun sequence.</title>
        <authorList>
            <person name="Sawabe T."/>
            <person name="Meirelles P."/>
            <person name="Nakanishi M."/>
            <person name="Sayaka M."/>
            <person name="Hattori M."/>
            <person name="Ohkuma M."/>
        </authorList>
    </citation>
    <scope>NUCLEOTIDE SEQUENCE [LARGE SCALE GENOMIC DNA]</scope>
    <source>
        <strain evidence="3">JCM19235</strain>
    </source>
</reference>
<gene>
    <name evidence="2" type="ORF">JCM19235_4561</name>
</gene>
<reference evidence="2 3" key="2">
    <citation type="submission" date="2014-09" db="EMBL/GenBank/DDBJ databases">
        <authorList>
            <consortium name="NBRP consortium"/>
            <person name="Sawabe T."/>
            <person name="Meirelles P."/>
            <person name="Nakanishi M."/>
            <person name="Sayaka M."/>
            <person name="Hattori M."/>
            <person name="Ohkuma M."/>
        </authorList>
    </citation>
    <scope>NUCLEOTIDE SEQUENCE [LARGE SCALE GENOMIC DNA]</scope>
    <source>
        <strain evidence="3">JCM19235</strain>
    </source>
</reference>
<evidence type="ECO:0000313" key="3">
    <source>
        <dbReference type="Proteomes" id="UP000029228"/>
    </source>
</evidence>
<dbReference type="Proteomes" id="UP000029228">
    <property type="component" value="Unassembled WGS sequence"/>
</dbReference>
<dbReference type="EMBL" id="BBMR01000005">
    <property type="protein sequence ID" value="GAL20361.1"/>
    <property type="molecule type" value="Genomic_DNA"/>
</dbReference>
<evidence type="ECO:0000259" key="1">
    <source>
        <dbReference type="Pfam" id="PF17775"/>
    </source>
</evidence>
<proteinExistence type="predicted"/>
<organism evidence="2 3">
    <name type="scientific">Vibrio maritimus</name>
    <dbReference type="NCBI Taxonomy" id="990268"/>
    <lineage>
        <taxon>Bacteria</taxon>
        <taxon>Pseudomonadati</taxon>
        <taxon>Pseudomonadota</taxon>
        <taxon>Gammaproteobacteria</taxon>
        <taxon>Vibrionales</taxon>
        <taxon>Vibrionaceae</taxon>
        <taxon>Vibrio</taxon>
    </lineage>
</organism>
<evidence type="ECO:0000313" key="2">
    <source>
        <dbReference type="EMBL" id="GAL20361.1"/>
    </source>
</evidence>
<dbReference type="AlphaFoldDB" id="A0A090RYI8"/>
<name>A0A090RYI8_9VIBR</name>
<comment type="caution">
    <text evidence="2">The sequence shown here is derived from an EMBL/GenBank/DDBJ whole genome shotgun (WGS) entry which is preliminary data.</text>
</comment>